<dbReference type="InterPro" id="IPR037185">
    <property type="entry name" value="EmrE-like"/>
</dbReference>
<feature type="transmembrane region" description="Helical" evidence="5">
    <location>
        <begin position="44"/>
        <end position="63"/>
    </location>
</feature>
<feature type="domain" description="Sugar phosphate transporter" evidence="6">
    <location>
        <begin position="259"/>
        <end position="383"/>
    </location>
</feature>
<dbReference type="InParanoid" id="A0A1E5RGD8"/>
<feature type="transmembrane region" description="Helical" evidence="5">
    <location>
        <begin position="268"/>
        <end position="293"/>
    </location>
</feature>
<dbReference type="InterPro" id="IPR004853">
    <property type="entry name" value="Sugar_P_trans_dom"/>
</dbReference>
<feature type="domain" description="Sugar phosphate transporter" evidence="6">
    <location>
        <begin position="9"/>
        <end position="231"/>
    </location>
</feature>
<sequence>MKINSFAFRIVTTCLCWYGISSVGSQITKRILSECPMPLLLGEFQFIYIALLAMMTSTAAYYCPQFYNAFPHGTFPDSYKNKPNGRFTHIITRPTKHIIITVLPLGVFQFVGKYFGHKATALVPVSTVSSIKTLSPLFILLVQRMFRIQSKITLHMVISLCCIICGVYSIVYFDANSLKKSQVSALAGDTALDNIKFSSGIIAATISMLVFVFQNIYGKKVFTYDEKPALDDYHSAKKETLPVYQAPTTKWYKTPLLLSTKKYDKMTLMIYISLFGFCSSFLWFVALELPLLWQPKTLDNTVLESVAVPWKLLFVNGTLHFIQAMIAYYLLGQISTLSYSISNLMKRIIIIVFSWAISSGSSSFTVIQFVGLFLNALGLFLYNRSK</sequence>
<evidence type="ECO:0000256" key="2">
    <source>
        <dbReference type="ARBA" id="ARBA00022692"/>
    </source>
</evidence>
<dbReference type="Pfam" id="PF03151">
    <property type="entry name" value="TPT"/>
    <property type="match status" value="2"/>
</dbReference>
<dbReference type="InterPro" id="IPR050186">
    <property type="entry name" value="TPT_transporter"/>
</dbReference>
<comment type="caution">
    <text evidence="7">The sequence shown here is derived from an EMBL/GenBank/DDBJ whole genome shotgun (WGS) entry which is preliminary data.</text>
</comment>
<evidence type="ECO:0000313" key="7">
    <source>
        <dbReference type="EMBL" id="OEJ85988.1"/>
    </source>
</evidence>
<gene>
    <name evidence="7" type="ORF">AWRI3579_g1523</name>
</gene>
<protein>
    <submittedName>
        <fullName evidence="7">Putative transporter</fullName>
    </submittedName>
</protein>
<comment type="subcellular location">
    <subcellularLocation>
        <location evidence="1">Membrane</location>
        <topology evidence="1">Multi-pass membrane protein</topology>
    </subcellularLocation>
</comment>
<feature type="transmembrane region" description="Helical" evidence="5">
    <location>
        <begin position="121"/>
        <end position="142"/>
    </location>
</feature>
<evidence type="ECO:0000313" key="8">
    <source>
        <dbReference type="Proteomes" id="UP000095728"/>
    </source>
</evidence>
<dbReference type="SUPFAM" id="SSF103481">
    <property type="entry name" value="Multidrug resistance efflux transporter EmrE"/>
    <property type="match status" value="1"/>
</dbReference>
<evidence type="ECO:0000259" key="6">
    <source>
        <dbReference type="Pfam" id="PF03151"/>
    </source>
</evidence>
<dbReference type="GO" id="GO:0016020">
    <property type="term" value="C:membrane"/>
    <property type="evidence" value="ECO:0007669"/>
    <property type="project" value="UniProtKB-SubCell"/>
</dbReference>
<evidence type="ECO:0000256" key="4">
    <source>
        <dbReference type="ARBA" id="ARBA00023136"/>
    </source>
</evidence>
<evidence type="ECO:0000256" key="3">
    <source>
        <dbReference type="ARBA" id="ARBA00022989"/>
    </source>
</evidence>
<reference evidence="8" key="1">
    <citation type="journal article" date="2016" name="Genome Announc.">
        <title>Genome sequences of three species of Hanseniaspora isolated from spontaneous wine fermentations.</title>
        <authorList>
            <person name="Sternes P.R."/>
            <person name="Lee D."/>
            <person name="Kutyna D.R."/>
            <person name="Borneman A.R."/>
        </authorList>
    </citation>
    <scope>NUCLEOTIDE SEQUENCE [LARGE SCALE GENOMIC DNA]</scope>
    <source>
        <strain evidence="8">AWRI3579</strain>
    </source>
</reference>
<feature type="transmembrane region" description="Helical" evidence="5">
    <location>
        <begin position="195"/>
        <end position="217"/>
    </location>
</feature>
<name>A0A1E5RGD8_9ASCO</name>
<keyword evidence="2 5" id="KW-0812">Transmembrane</keyword>
<keyword evidence="8" id="KW-1185">Reference proteome</keyword>
<organism evidence="7 8">
    <name type="scientific">Hanseniaspora osmophila</name>
    <dbReference type="NCBI Taxonomy" id="56408"/>
    <lineage>
        <taxon>Eukaryota</taxon>
        <taxon>Fungi</taxon>
        <taxon>Dikarya</taxon>
        <taxon>Ascomycota</taxon>
        <taxon>Saccharomycotina</taxon>
        <taxon>Saccharomycetes</taxon>
        <taxon>Saccharomycodales</taxon>
        <taxon>Saccharomycodaceae</taxon>
        <taxon>Hanseniaspora</taxon>
    </lineage>
</organism>
<evidence type="ECO:0000256" key="1">
    <source>
        <dbReference type="ARBA" id="ARBA00004141"/>
    </source>
</evidence>
<dbReference type="EMBL" id="LPNM01000006">
    <property type="protein sequence ID" value="OEJ85988.1"/>
    <property type="molecule type" value="Genomic_DNA"/>
</dbReference>
<dbReference type="AlphaFoldDB" id="A0A1E5RGD8"/>
<proteinExistence type="predicted"/>
<accession>A0A1E5RGD8</accession>
<dbReference type="Proteomes" id="UP000095728">
    <property type="component" value="Unassembled WGS sequence"/>
</dbReference>
<keyword evidence="3 5" id="KW-1133">Transmembrane helix</keyword>
<dbReference type="PANTHER" id="PTHR11132">
    <property type="entry name" value="SOLUTE CARRIER FAMILY 35"/>
    <property type="match status" value="1"/>
</dbReference>
<feature type="transmembrane region" description="Helical" evidence="5">
    <location>
        <begin position="154"/>
        <end position="175"/>
    </location>
</feature>
<dbReference type="FunCoup" id="A0A1E5RGD8">
    <property type="interactions" value="282"/>
</dbReference>
<feature type="transmembrane region" description="Helical" evidence="5">
    <location>
        <begin position="313"/>
        <end position="331"/>
    </location>
</feature>
<evidence type="ECO:0000256" key="5">
    <source>
        <dbReference type="SAM" id="Phobius"/>
    </source>
</evidence>
<keyword evidence="4 5" id="KW-0472">Membrane</keyword>
<dbReference type="OrthoDB" id="1588579at2759"/>